<dbReference type="NCBIfam" id="TIGR02532">
    <property type="entry name" value="IV_pilin_GFxxxE"/>
    <property type="match status" value="1"/>
</dbReference>
<evidence type="ECO:0000313" key="2">
    <source>
        <dbReference type="EMBL" id="MBB4842748.1"/>
    </source>
</evidence>
<dbReference type="AlphaFoldDB" id="A0A840L976"/>
<gene>
    <name evidence="2" type="ORF">HNP55_001263</name>
</gene>
<name>A0A840L976_9BURK</name>
<dbReference type="GO" id="GO:0015628">
    <property type="term" value="P:protein secretion by the type II secretion system"/>
    <property type="evidence" value="ECO:0007669"/>
    <property type="project" value="InterPro"/>
</dbReference>
<dbReference type="Gene3D" id="3.30.700.10">
    <property type="entry name" value="Glycoprotein, Type 4 Pilin"/>
    <property type="match status" value="1"/>
</dbReference>
<keyword evidence="1" id="KW-0488">Methylation</keyword>
<dbReference type="InterPro" id="IPR000983">
    <property type="entry name" value="Bac_GSPG_pilin"/>
</dbReference>
<sequence length="158" mass="17658">MNIMRERGFTLIEMLVVLAIMAMLGTAARPLLELTVQRTHEYELRAGLRSLRGALDAYKKAAEAGQIKLSPEDSGYPPDLRALVDGVPDLKSAGARKIYFLRRLPRDPFADASLPAAETWGLRAADSPPEEPRAGRDVFDVFSRSERRALDGTRYKDW</sequence>
<comment type="caution">
    <text evidence="2">The sequence shown here is derived from an EMBL/GenBank/DDBJ whole genome shotgun (WGS) entry which is preliminary data.</text>
</comment>
<dbReference type="InterPro" id="IPR045584">
    <property type="entry name" value="Pilin-like"/>
</dbReference>
<reference evidence="2 3" key="1">
    <citation type="submission" date="2020-08" db="EMBL/GenBank/DDBJ databases">
        <title>Functional genomics of gut bacteria from endangered species of beetles.</title>
        <authorList>
            <person name="Carlos-Shanley C."/>
        </authorList>
    </citation>
    <scope>NUCLEOTIDE SEQUENCE [LARGE SCALE GENOMIC DNA]</scope>
    <source>
        <strain evidence="2 3">S00239</strain>
    </source>
</reference>
<organism evidence="2 3">
    <name type="scientific">Roseateles oligotrophus</name>
    <dbReference type="NCBI Taxonomy" id="1769250"/>
    <lineage>
        <taxon>Bacteria</taxon>
        <taxon>Pseudomonadati</taxon>
        <taxon>Pseudomonadota</taxon>
        <taxon>Betaproteobacteria</taxon>
        <taxon>Burkholderiales</taxon>
        <taxon>Sphaerotilaceae</taxon>
        <taxon>Roseateles</taxon>
    </lineage>
</organism>
<accession>A0A840L976</accession>
<evidence type="ECO:0000313" key="3">
    <source>
        <dbReference type="Proteomes" id="UP000562027"/>
    </source>
</evidence>
<dbReference type="GO" id="GO:0015627">
    <property type="term" value="C:type II protein secretion system complex"/>
    <property type="evidence" value="ECO:0007669"/>
    <property type="project" value="InterPro"/>
</dbReference>
<dbReference type="EMBL" id="JACHLP010000002">
    <property type="protein sequence ID" value="MBB4842748.1"/>
    <property type="molecule type" value="Genomic_DNA"/>
</dbReference>
<keyword evidence="3" id="KW-1185">Reference proteome</keyword>
<protein>
    <submittedName>
        <fullName evidence="2">General secretion pathway protein G</fullName>
    </submittedName>
</protein>
<dbReference type="Proteomes" id="UP000562027">
    <property type="component" value="Unassembled WGS sequence"/>
</dbReference>
<dbReference type="PROSITE" id="PS00409">
    <property type="entry name" value="PROKAR_NTER_METHYL"/>
    <property type="match status" value="1"/>
</dbReference>
<dbReference type="SUPFAM" id="SSF54523">
    <property type="entry name" value="Pili subunits"/>
    <property type="match status" value="1"/>
</dbReference>
<proteinExistence type="predicted"/>
<evidence type="ECO:0000256" key="1">
    <source>
        <dbReference type="ARBA" id="ARBA00022481"/>
    </source>
</evidence>
<dbReference type="PRINTS" id="PR00813">
    <property type="entry name" value="BCTERIALGSPG"/>
</dbReference>
<dbReference type="Pfam" id="PF07963">
    <property type="entry name" value="N_methyl"/>
    <property type="match status" value="1"/>
</dbReference>
<dbReference type="InterPro" id="IPR012902">
    <property type="entry name" value="N_methyl_site"/>
</dbReference>